<proteinExistence type="predicted"/>
<organism evidence="1">
    <name type="scientific">Arundo donax</name>
    <name type="common">Giant reed</name>
    <name type="synonym">Donax arundinaceus</name>
    <dbReference type="NCBI Taxonomy" id="35708"/>
    <lineage>
        <taxon>Eukaryota</taxon>
        <taxon>Viridiplantae</taxon>
        <taxon>Streptophyta</taxon>
        <taxon>Embryophyta</taxon>
        <taxon>Tracheophyta</taxon>
        <taxon>Spermatophyta</taxon>
        <taxon>Magnoliopsida</taxon>
        <taxon>Liliopsida</taxon>
        <taxon>Poales</taxon>
        <taxon>Poaceae</taxon>
        <taxon>PACMAD clade</taxon>
        <taxon>Arundinoideae</taxon>
        <taxon>Arundineae</taxon>
        <taxon>Arundo</taxon>
    </lineage>
</organism>
<evidence type="ECO:0000313" key="1">
    <source>
        <dbReference type="EMBL" id="JAE04476.1"/>
    </source>
</evidence>
<dbReference type="EMBL" id="GBRH01193420">
    <property type="protein sequence ID" value="JAE04476.1"/>
    <property type="molecule type" value="Transcribed_RNA"/>
</dbReference>
<reference evidence="1" key="2">
    <citation type="journal article" date="2015" name="Data Brief">
        <title>Shoot transcriptome of the giant reed, Arundo donax.</title>
        <authorList>
            <person name="Barrero R.A."/>
            <person name="Guerrero F.D."/>
            <person name="Moolhuijzen P."/>
            <person name="Goolsby J.A."/>
            <person name="Tidwell J."/>
            <person name="Bellgard S.E."/>
            <person name="Bellgard M.I."/>
        </authorList>
    </citation>
    <scope>NUCLEOTIDE SEQUENCE</scope>
    <source>
        <tissue evidence="1">Shoot tissue taken approximately 20 cm above the soil surface</tissue>
    </source>
</reference>
<dbReference type="AlphaFoldDB" id="A0A0A9F2V1"/>
<protein>
    <submittedName>
        <fullName evidence="1">RNA-binding motif protein, X-linked 2</fullName>
    </submittedName>
</protein>
<name>A0A0A9F2V1_ARUDO</name>
<reference evidence="1" key="1">
    <citation type="submission" date="2014-09" db="EMBL/GenBank/DDBJ databases">
        <authorList>
            <person name="Magalhaes I.L.F."/>
            <person name="Oliveira U."/>
            <person name="Santos F.R."/>
            <person name="Vidigal T.H.D.A."/>
            <person name="Brescovit A.D."/>
            <person name="Santos A.J."/>
        </authorList>
    </citation>
    <scope>NUCLEOTIDE SEQUENCE</scope>
    <source>
        <tissue evidence="1">Shoot tissue taken approximately 20 cm above the soil surface</tissue>
    </source>
</reference>
<sequence length="24" mass="2700">MKTHPLASIKIISKLASKINYKKS</sequence>
<accession>A0A0A9F2V1</accession>